<proteinExistence type="predicted"/>
<accession>A0A1C3XF99</accession>
<gene>
    <name evidence="1" type="ORF">GA0061099_101417</name>
</gene>
<evidence type="ECO:0000313" key="1">
    <source>
        <dbReference type="EMBL" id="SCB50952.1"/>
    </source>
</evidence>
<dbReference type="EMBL" id="FMAE01000014">
    <property type="protein sequence ID" value="SCB50952.1"/>
    <property type="molecule type" value="Genomic_DNA"/>
</dbReference>
<dbReference type="AlphaFoldDB" id="A0A1C3XF99"/>
<reference evidence="1 2" key="1">
    <citation type="submission" date="2016-08" db="EMBL/GenBank/DDBJ databases">
        <authorList>
            <person name="Seilhamer J.J."/>
        </authorList>
    </citation>
    <scope>NUCLEOTIDE SEQUENCE [LARGE SCALE GENOMIC DNA]</scope>
    <source>
        <strain evidence="1 2">CCBAU 10071</strain>
    </source>
</reference>
<name>A0A1C3XF99_9BRAD</name>
<sequence>MANHQQDALCRELIRNCDSLPWIAGVVSDPQYNFGIIRK</sequence>
<organism evidence="1 2">
    <name type="scientific">Bradyrhizobium yuanmingense</name>
    <dbReference type="NCBI Taxonomy" id="108015"/>
    <lineage>
        <taxon>Bacteria</taxon>
        <taxon>Pseudomonadati</taxon>
        <taxon>Pseudomonadota</taxon>
        <taxon>Alphaproteobacteria</taxon>
        <taxon>Hyphomicrobiales</taxon>
        <taxon>Nitrobacteraceae</taxon>
        <taxon>Bradyrhizobium</taxon>
    </lineage>
</organism>
<dbReference type="Proteomes" id="UP000183174">
    <property type="component" value="Unassembled WGS sequence"/>
</dbReference>
<protein>
    <submittedName>
        <fullName evidence="1">Uncharacterized protein</fullName>
    </submittedName>
</protein>
<evidence type="ECO:0000313" key="2">
    <source>
        <dbReference type="Proteomes" id="UP000183174"/>
    </source>
</evidence>